<organism evidence="2 3">
    <name type="scientific">Amborella trichopoda</name>
    <dbReference type="NCBI Taxonomy" id="13333"/>
    <lineage>
        <taxon>Eukaryota</taxon>
        <taxon>Viridiplantae</taxon>
        <taxon>Streptophyta</taxon>
        <taxon>Embryophyta</taxon>
        <taxon>Tracheophyta</taxon>
        <taxon>Spermatophyta</taxon>
        <taxon>Magnoliopsida</taxon>
        <taxon>Amborellales</taxon>
        <taxon>Amborellaceae</taxon>
        <taxon>Amborella</taxon>
    </lineage>
</organism>
<protein>
    <submittedName>
        <fullName evidence="2">Uncharacterized protein</fullName>
    </submittedName>
</protein>
<proteinExistence type="predicted"/>
<name>W1PY20_AMBTC</name>
<feature type="region of interest" description="Disordered" evidence="1">
    <location>
        <begin position="62"/>
        <end position="88"/>
    </location>
</feature>
<reference evidence="3" key="1">
    <citation type="journal article" date="2013" name="Science">
        <title>The Amborella genome and the evolution of flowering plants.</title>
        <authorList>
            <consortium name="Amborella Genome Project"/>
        </authorList>
    </citation>
    <scope>NUCLEOTIDE SEQUENCE [LARGE SCALE GENOMIC DNA]</scope>
</reference>
<gene>
    <name evidence="2" type="ORF">AMTR_s00180p00022660</name>
</gene>
<evidence type="ECO:0000313" key="3">
    <source>
        <dbReference type="Proteomes" id="UP000017836"/>
    </source>
</evidence>
<sequence>MKKVFLAYVILPQTGLDMSSFEDSRVLRLILFRHGNSHMQMTIIRFDFRQDSQTLAKIPTSFEIPSNDRGKGAKRKYSHQETQRGLLRPKVVRNECQ</sequence>
<dbReference type="AlphaFoldDB" id="W1PY20"/>
<dbReference type="HOGENOM" id="CLU_2349586_0_0_1"/>
<accession>W1PY20</accession>
<keyword evidence="3" id="KW-1185">Reference proteome</keyword>
<dbReference type="Proteomes" id="UP000017836">
    <property type="component" value="Unassembled WGS sequence"/>
</dbReference>
<evidence type="ECO:0000313" key="2">
    <source>
        <dbReference type="EMBL" id="ERN12816.1"/>
    </source>
</evidence>
<evidence type="ECO:0000256" key="1">
    <source>
        <dbReference type="SAM" id="MobiDB-lite"/>
    </source>
</evidence>
<dbReference type="Gramene" id="ERN12816">
    <property type="protein sequence ID" value="ERN12816"/>
    <property type="gene ID" value="AMTR_s00180p00022660"/>
</dbReference>
<dbReference type="EMBL" id="KI392602">
    <property type="protein sequence ID" value="ERN12816.1"/>
    <property type="molecule type" value="Genomic_DNA"/>
</dbReference>